<dbReference type="SMART" id="SM00317">
    <property type="entry name" value="SET"/>
    <property type="match status" value="1"/>
</dbReference>
<feature type="region of interest" description="Disordered" evidence="1">
    <location>
        <begin position="397"/>
        <end position="421"/>
    </location>
</feature>
<dbReference type="EMBL" id="MU004580">
    <property type="protein sequence ID" value="KAF2647816.1"/>
    <property type="molecule type" value="Genomic_DNA"/>
</dbReference>
<proteinExistence type="predicted"/>
<evidence type="ECO:0000313" key="3">
    <source>
        <dbReference type="EMBL" id="KAF2647816.1"/>
    </source>
</evidence>
<dbReference type="OrthoDB" id="308383at2759"/>
<dbReference type="Proteomes" id="UP000799324">
    <property type="component" value="Unassembled WGS sequence"/>
</dbReference>
<evidence type="ECO:0000259" key="2">
    <source>
        <dbReference type="PROSITE" id="PS50280"/>
    </source>
</evidence>
<dbReference type="Gene3D" id="2.170.270.10">
    <property type="entry name" value="SET domain"/>
    <property type="match status" value="1"/>
</dbReference>
<evidence type="ECO:0000256" key="1">
    <source>
        <dbReference type="SAM" id="MobiDB-lite"/>
    </source>
</evidence>
<dbReference type="InterPro" id="IPR001214">
    <property type="entry name" value="SET_dom"/>
</dbReference>
<dbReference type="GO" id="GO:0042054">
    <property type="term" value="F:histone methyltransferase activity"/>
    <property type="evidence" value="ECO:0007669"/>
    <property type="project" value="TreeGrafter"/>
</dbReference>
<accession>A0A6A6SJ41</accession>
<gene>
    <name evidence="3" type="ORF">K491DRAFT_723103</name>
</gene>
<dbReference type="InterPro" id="IPR046341">
    <property type="entry name" value="SET_dom_sf"/>
</dbReference>
<feature type="domain" description="SET" evidence="2">
    <location>
        <begin position="249"/>
        <end position="376"/>
    </location>
</feature>
<dbReference type="InterPro" id="IPR051357">
    <property type="entry name" value="H3K9_HMTase_SUVAR3-9"/>
</dbReference>
<dbReference type="SUPFAM" id="SSF82199">
    <property type="entry name" value="SET domain"/>
    <property type="match status" value="1"/>
</dbReference>
<dbReference type="PANTHER" id="PTHR45660:SF29">
    <property type="entry name" value="SET DOMAIN PROTEIN (AFU_ORTHOLOGUE AFUA_4G09180)"/>
    <property type="match status" value="1"/>
</dbReference>
<protein>
    <submittedName>
        <fullName evidence="3">SET domain-containing protein</fullName>
    </submittedName>
</protein>
<dbReference type="PANTHER" id="PTHR45660">
    <property type="entry name" value="HISTONE-LYSINE N-METHYLTRANSFERASE SETMAR"/>
    <property type="match status" value="1"/>
</dbReference>
<dbReference type="PROSITE" id="PS50280">
    <property type="entry name" value="SET"/>
    <property type="match status" value="1"/>
</dbReference>
<name>A0A6A6SJ41_9PLEO</name>
<reference evidence="3" key="1">
    <citation type="journal article" date="2020" name="Stud. Mycol.">
        <title>101 Dothideomycetes genomes: a test case for predicting lifestyles and emergence of pathogens.</title>
        <authorList>
            <person name="Haridas S."/>
            <person name="Albert R."/>
            <person name="Binder M."/>
            <person name="Bloem J."/>
            <person name="Labutti K."/>
            <person name="Salamov A."/>
            <person name="Andreopoulos B."/>
            <person name="Baker S."/>
            <person name="Barry K."/>
            <person name="Bills G."/>
            <person name="Bluhm B."/>
            <person name="Cannon C."/>
            <person name="Castanera R."/>
            <person name="Culley D."/>
            <person name="Daum C."/>
            <person name="Ezra D."/>
            <person name="Gonzalez J."/>
            <person name="Henrissat B."/>
            <person name="Kuo A."/>
            <person name="Liang C."/>
            <person name="Lipzen A."/>
            <person name="Lutzoni F."/>
            <person name="Magnuson J."/>
            <person name="Mondo S."/>
            <person name="Nolan M."/>
            <person name="Ohm R."/>
            <person name="Pangilinan J."/>
            <person name="Park H.-J."/>
            <person name="Ramirez L."/>
            <person name="Alfaro M."/>
            <person name="Sun H."/>
            <person name="Tritt A."/>
            <person name="Yoshinaga Y."/>
            <person name="Zwiers L.-H."/>
            <person name="Turgeon B."/>
            <person name="Goodwin S."/>
            <person name="Spatafora J."/>
            <person name="Crous P."/>
            <person name="Grigoriev I."/>
        </authorList>
    </citation>
    <scope>NUCLEOTIDE SEQUENCE</scope>
    <source>
        <strain evidence="3">CBS 122681</strain>
    </source>
</reference>
<feature type="compositionally biased region" description="Low complexity" evidence="1">
    <location>
        <begin position="400"/>
        <end position="421"/>
    </location>
</feature>
<organism evidence="3 4">
    <name type="scientific">Lophiostoma macrostomum CBS 122681</name>
    <dbReference type="NCBI Taxonomy" id="1314788"/>
    <lineage>
        <taxon>Eukaryota</taxon>
        <taxon>Fungi</taxon>
        <taxon>Dikarya</taxon>
        <taxon>Ascomycota</taxon>
        <taxon>Pezizomycotina</taxon>
        <taxon>Dothideomycetes</taxon>
        <taxon>Pleosporomycetidae</taxon>
        <taxon>Pleosporales</taxon>
        <taxon>Lophiostomataceae</taxon>
        <taxon>Lophiostoma</taxon>
    </lineage>
</organism>
<evidence type="ECO:0000313" key="4">
    <source>
        <dbReference type="Proteomes" id="UP000799324"/>
    </source>
</evidence>
<keyword evidence="4" id="KW-1185">Reference proteome</keyword>
<sequence>MAGILVPVPLNFFRSQTDANRLIQLRHKENQSNHELWLHRNHPTHPPRQVIFDFSDWTEKKRLIRTLHDRIFIVEDQDGYPERVTMPGNQYGTDTGKVHIVNAAEWSNLPLLQSLQVPRWPPTTPERLFTVPRNHPLPCIGCILKEHIYGDVMRSSYALTLQVGDIINHDTPNGGIVWGRVTANNQSLEAVRCNIFDNPHVIRDIPYTWLTVNPQWRNEYIERRPPPVRPTFCNCDVARWRHQQESWHKRFKLCATADKSEVYVVSRKYVRKERPMAEFLGVLKPNYDLWGQVSPATNRSDAEVNRHRIQAPMGSQGEAELCFIDSYRYGNFTRFIRHSCKPNADWHDVRYGDMRMKVLFSNRVIEEKEEVTVDFGIEWLEEKGSCDCGLNECQLKQKQKGTPTKGTPTKGTPTKGTPKKK</sequence>
<dbReference type="AlphaFoldDB" id="A0A6A6SJ41"/>
<dbReference type="Pfam" id="PF00856">
    <property type="entry name" value="SET"/>
    <property type="match status" value="1"/>
</dbReference>
<dbReference type="GO" id="GO:0003690">
    <property type="term" value="F:double-stranded DNA binding"/>
    <property type="evidence" value="ECO:0007669"/>
    <property type="project" value="TreeGrafter"/>
</dbReference>